<comment type="caution">
    <text evidence="1">The sequence shown here is derived from an EMBL/GenBank/DDBJ whole genome shotgun (WGS) entry which is preliminary data.</text>
</comment>
<reference evidence="1" key="1">
    <citation type="submission" date="2017-10" db="EMBL/GenBank/DDBJ databases">
        <title>Draft genome sequence of the planktic cyanobacteria Tychonema bourrellyi isolated from alpine lentic freshwater.</title>
        <authorList>
            <person name="Tett A."/>
            <person name="Armanini F."/>
            <person name="Asnicar F."/>
            <person name="Boscaini A."/>
            <person name="Pasolli E."/>
            <person name="Zolfo M."/>
            <person name="Donati C."/>
            <person name="Salmaso N."/>
            <person name="Segata N."/>
        </authorList>
    </citation>
    <scope>NUCLEOTIDE SEQUENCE</scope>
    <source>
        <strain evidence="1">FEM_GT703</strain>
    </source>
</reference>
<evidence type="ECO:0000313" key="2">
    <source>
        <dbReference type="Proteomes" id="UP000226442"/>
    </source>
</evidence>
<protein>
    <recommendedName>
        <fullName evidence="3">NYN domain-containing protein</fullName>
    </recommendedName>
</protein>
<sequence length="469" mass="52614">MPAHNPLLATQESAAFSAISRYLAQTLVSIQSKHPEWIAEKYRKTQWAKPDFQSILIVKFTKSFRLATDADSILLTAKKYLQILLIPEFVNSPQFSKIIAKIQQLAESQIPRVKSNNSVPSKPSTPSPSSIPSGDVGIAILLLDVENLQLNIETEKFLEGICHYPIQIKVAFANWRSMGKKDAEFHQRGYQLIHVPPGKDSADLKMATVGASIFVNYPTAKEILVCSSDRALTHLSNTLQAHGLTVFQVRKQLDKIIVLNSKTGQVETHSLVSLPEIEPIEKIVFQLKELIKIEQERTSAQWVKLSRISALFKENYGLTLNQVVASNLLGTKSRDIFIKYPTEFVVHHPSDTSQAYVTLFEVKLPPKSPILSKESSHKNIEEPTRLESINSLEDLETAIVKIVSDLTGNSPANSVFLSNVGSEFHRQYGKQITQIIKEFNLSRKFPKFLQSCTSLEIKKAEKGWQVSIK</sequence>
<gene>
    <name evidence="1" type="ORF">CP500_005210</name>
</gene>
<dbReference type="RefSeq" id="WP_096831661.1">
    <property type="nucleotide sequence ID" value="NZ_NXIB02000019.1"/>
</dbReference>
<dbReference type="Proteomes" id="UP000226442">
    <property type="component" value="Unassembled WGS sequence"/>
</dbReference>
<evidence type="ECO:0008006" key="3">
    <source>
        <dbReference type="Google" id="ProtNLM"/>
    </source>
</evidence>
<proteinExistence type="predicted"/>
<accession>A0A2G4F415</accession>
<name>A0A2G4F415_9CYAN</name>
<keyword evidence="2" id="KW-1185">Reference proteome</keyword>
<dbReference type="OrthoDB" id="570660at2"/>
<organism evidence="1 2">
    <name type="scientific">Tychonema bourrellyi FEM_GT703</name>
    <dbReference type="NCBI Taxonomy" id="2040638"/>
    <lineage>
        <taxon>Bacteria</taxon>
        <taxon>Bacillati</taxon>
        <taxon>Cyanobacteriota</taxon>
        <taxon>Cyanophyceae</taxon>
        <taxon>Oscillatoriophycideae</taxon>
        <taxon>Oscillatoriales</taxon>
        <taxon>Microcoleaceae</taxon>
        <taxon>Tychonema</taxon>
    </lineage>
</organism>
<dbReference type="AlphaFoldDB" id="A0A2G4F415"/>
<evidence type="ECO:0000313" key="1">
    <source>
        <dbReference type="EMBL" id="PHX56489.1"/>
    </source>
</evidence>
<dbReference type="EMBL" id="NXIB02000019">
    <property type="protein sequence ID" value="PHX56489.1"/>
    <property type="molecule type" value="Genomic_DNA"/>
</dbReference>